<evidence type="ECO:0000256" key="1">
    <source>
        <dbReference type="SAM" id="MobiDB-lite"/>
    </source>
</evidence>
<name>A0A1D1UYD6_RAMVA</name>
<dbReference type="OrthoDB" id="10515995at2759"/>
<dbReference type="AlphaFoldDB" id="A0A1D1UYD6"/>
<sequence>MRMRKSSSKWMKYRKRSCNQYADSKAFLGQKQKFLCQVLCRQKLPRSTLLWTFGIDVWEVLSCDPSSSKTTSSPAQSSQDQLLIQVSTTSL</sequence>
<comment type="caution">
    <text evidence="2">The sequence shown here is derived from an EMBL/GenBank/DDBJ whole genome shotgun (WGS) entry which is preliminary data.</text>
</comment>
<accession>A0A1D1UYD6</accession>
<keyword evidence="3" id="KW-1185">Reference proteome</keyword>
<evidence type="ECO:0000313" key="2">
    <source>
        <dbReference type="EMBL" id="GAU94451.1"/>
    </source>
</evidence>
<feature type="compositionally biased region" description="Low complexity" evidence="1">
    <location>
        <begin position="65"/>
        <end position="79"/>
    </location>
</feature>
<protein>
    <submittedName>
        <fullName evidence="2">Uncharacterized protein</fullName>
    </submittedName>
</protein>
<reference evidence="2 3" key="1">
    <citation type="journal article" date="2016" name="Nat. Commun.">
        <title>Extremotolerant tardigrade genome and improved radiotolerance of human cultured cells by tardigrade-unique protein.</title>
        <authorList>
            <person name="Hashimoto T."/>
            <person name="Horikawa D.D."/>
            <person name="Saito Y."/>
            <person name="Kuwahara H."/>
            <person name="Kozuka-Hata H."/>
            <person name="Shin-I T."/>
            <person name="Minakuchi Y."/>
            <person name="Ohishi K."/>
            <person name="Motoyama A."/>
            <person name="Aizu T."/>
            <person name="Enomoto A."/>
            <person name="Kondo K."/>
            <person name="Tanaka S."/>
            <person name="Hara Y."/>
            <person name="Koshikawa S."/>
            <person name="Sagara H."/>
            <person name="Miura T."/>
            <person name="Yokobori S."/>
            <person name="Miyagawa K."/>
            <person name="Suzuki Y."/>
            <person name="Kubo T."/>
            <person name="Oyama M."/>
            <person name="Kohara Y."/>
            <person name="Fujiyama A."/>
            <person name="Arakawa K."/>
            <person name="Katayama T."/>
            <person name="Toyoda A."/>
            <person name="Kunieda T."/>
        </authorList>
    </citation>
    <scope>NUCLEOTIDE SEQUENCE [LARGE SCALE GENOMIC DNA]</scope>
    <source>
        <strain evidence="2 3">YOKOZUNA-1</strain>
    </source>
</reference>
<feature type="region of interest" description="Disordered" evidence="1">
    <location>
        <begin position="65"/>
        <end position="91"/>
    </location>
</feature>
<dbReference type="Proteomes" id="UP000186922">
    <property type="component" value="Unassembled WGS sequence"/>
</dbReference>
<gene>
    <name evidence="2" type="primary">RvY_06222-1</name>
    <name evidence="2" type="synonym">RvY_06222.1</name>
    <name evidence="2" type="ORF">RvY_06222</name>
</gene>
<organism evidence="2 3">
    <name type="scientific">Ramazzottius varieornatus</name>
    <name type="common">Water bear</name>
    <name type="synonym">Tardigrade</name>
    <dbReference type="NCBI Taxonomy" id="947166"/>
    <lineage>
        <taxon>Eukaryota</taxon>
        <taxon>Metazoa</taxon>
        <taxon>Ecdysozoa</taxon>
        <taxon>Tardigrada</taxon>
        <taxon>Eutardigrada</taxon>
        <taxon>Parachela</taxon>
        <taxon>Hypsibioidea</taxon>
        <taxon>Ramazzottiidae</taxon>
        <taxon>Ramazzottius</taxon>
    </lineage>
</organism>
<proteinExistence type="predicted"/>
<feature type="compositionally biased region" description="Polar residues" evidence="1">
    <location>
        <begin position="80"/>
        <end position="91"/>
    </location>
</feature>
<evidence type="ECO:0000313" key="3">
    <source>
        <dbReference type="Proteomes" id="UP000186922"/>
    </source>
</evidence>
<dbReference type="EMBL" id="BDGG01000002">
    <property type="protein sequence ID" value="GAU94451.1"/>
    <property type="molecule type" value="Genomic_DNA"/>
</dbReference>